<keyword evidence="4" id="KW-1185">Reference proteome</keyword>
<dbReference type="PANTHER" id="PTHR10728">
    <property type="entry name" value="CYTOSOLIC PHOSPHOLIPASE A2"/>
    <property type="match status" value="1"/>
</dbReference>
<evidence type="ECO:0000256" key="1">
    <source>
        <dbReference type="SAM" id="MobiDB-lite"/>
    </source>
</evidence>
<reference evidence="3 4" key="1">
    <citation type="submission" date="2024-05" db="EMBL/GenBank/DDBJ databases">
        <authorList>
            <consortium name="Candidatus Magnetaquicoccaceae bacterium FCR-1 genome sequencing consortium"/>
            <person name="Shimoshige H."/>
            <person name="Shimamura S."/>
            <person name="Taoka A."/>
            <person name="Kobayashi H."/>
            <person name="Maekawa T."/>
        </authorList>
    </citation>
    <scope>NUCLEOTIDE SEQUENCE [LARGE SCALE GENOMIC DNA]</scope>
    <source>
        <strain evidence="3 4">FCR-1</strain>
    </source>
</reference>
<keyword evidence="2" id="KW-1133">Transmembrane helix</keyword>
<dbReference type="Gene3D" id="3.40.1090.10">
    <property type="entry name" value="Cytosolic phospholipase A2 catalytic domain"/>
    <property type="match status" value="2"/>
</dbReference>
<dbReference type="EMBL" id="BAAFGK010000001">
    <property type="protein sequence ID" value="GAB0056026.1"/>
    <property type="molecule type" value="Genomic_DNA"/>
</dbReference>
<sequence length="743" mass="82615">MNGDPKSQTSSLPNQSNATTIDSVIEKEKTLLGVSSDKLIGLGLSGGGIRSAAFNLGVLQGLNQGKWMKKIHYLSTVSGGGYIGAAYSWFTHCDQATPSPTKPDFPFDEPDSSLDGIERRRVNWIRSRGNYLTPTTGLNAWALLAAILRGVLINLIILLPIFWGAVILLSTPIDKQIDWIPSHFRYANCLEISGEPAQTLCPGDTFTQACAKAKNCDRTELNIQQSQKIVVADYFMMAGLAATLILVFLGSLLYAYLSATDRSYETRLWANKRFGQALWLTVGLLLLGSLPFMEQFVSHWFKLTSVAALASAASVAAGWSLRRNNNEGQGWLAQAIVIGTSLLLFLLIVWLYHVAMMLWADGWKGKEISFTLFPLVVSYFAGRANINNVSMHRFYRDRLREAFMPSGAPSELHKPEYPSRDQADSFSLPELGNRKPARPYPIINTTLNTLTSKNPKRAGRGGENFIFSPLYCGSDATGYRRTEAFTDGRFSLATAFTISGAAVDPNTGATRFGPLSFLMTLLNIRLGYWCLNPNPDIHPNHDKRPSTPPWLPSILKELFRHKLDESQQYIHLADGGHFENLAAYELIRRQCALIIIGDAGADPQNTFDSLGNLIQKVRVDFGAEIAIDTAPMRPEDQPESDPPKVSAGKKLCKTPYLIGKITYLDQQEGVLIYINTCLFEELPQCVWTYQRMNKSFPEQTTADQFFDEAQFEAYRELGFHACMRMISETTPRLGEILRQEPGA</sequence>
<comment type="caution">
    <text evidence="3">The sequence shown here is derived from an EMBL/GenBank/DDBJ whole genome shotgun (WGS) entry which is preliminary data.</text>
</comment>
<feature type="transmembrane region" description="Helical" evidence="2">
    <location>
        <begin position="234"/>
        <end position="257"/>
    </location>
</feature>
<dbReference type="PANTHER" id="PTHR10728:SF40">
    <property type="entry name" value="PATATIN FAMILY PROTEIN"/>
    <property type="match status" value="1"/>
</dbReference>
<feature type="transmembrane region" description="Helical" evidence="2">
    <location>
        <begin position="140"/>
        <end position="169"/>
    </location>
</feature>
<dbReference type="SUPFAM" id="SSF52151">
    <property type="entry name" value="FabD/lysophospholipase-like"/>
    <property type="match status" value="1"/>
</dbReference>
<keyword evidence="2" id="KW-0812">Transmembrane</keyword>
<protein>
    <recommendedName>
        <fullName evidence="5">PNPLA domain-containing protein</fullName>
    </recommendedName>
</protein>
<dbReference type="RefSeq" id="WP_420903737.1">
    <property type="nucleotide sequence ID" value="NZ_BAAFGK010000001.1"/>
</dbReference>
<proteinExistence type="predicted"/>
<keyword evidence="2" id="KW-0472">Membrane</keyword>
<accession>A0ABQ0C564</accession>
<reference evidence="3 4" key="2">
    <citation type="submission" date="2024-09" db="EMBL/GenBank/DDBJ databases">
        <title>Draft genome sequence of Candidatus Magnetaquicoccaceae bacterium FCR-1.</title>
        <authorList>
            <person name="Shimoshige H."/>
            <person name="Shimamura S."/>
            <person name="Taoka A."/>
            <person name="Kobayashi H."/>
            <person name="Maekawa T."/>
        </authorList>
    </citation>
    <scope>NUCLEOTIDE SEQUENCE [LARGE SCALE GENOMIC DNA]</scope>
    <source>
        <strain evidence="3 4">FCR-1</strain>
    </source>
</reference>
<feature type="region of interest" description="Disordered" evidence="1">
    <location>
        <begin position="410"/>
        <end position="434"/>
    </location>
</feature>
<feature type="transmembrane region" description="Helical" evidence="2">
    <location>
        <begin position="367"/>
        <end position="386"/>
    </location>
</feature>
<name>A0ABQ0C564_9PROT</name>
<feature type="transmembrane region" description="Helical" evidence="2">
    <location>
        <begin position="331"/>
        <end position="355"/>
    </location>
</feature>
<evidence type="ECO:0008006" key="5">
    <source>
        <dbReference type="Google" id="ProtNLM"/>
    </source>
</evidence>
<feature type="transmembrane region" description="Helical" evidence="2">
    <location>
        <begin position="300"/>
        <end position="319"/>
    </location>
</feature>
<dbReference type="InterPro" id="IPR016035">
    <property type="entry name" value="Acyl_Trfase/lysoPLipase"/>
</dbReference>
<gene>
    <name evidence="3" type="ORF">SIID45300_00325</name>
</gene>
<organism evidence="3 4">
    <name type="scientific">Candidatus Magnetaquiglobus chichijimensis</name>
    <dbReference type="NCBI Taxonomy" id="3141448"/>
    <lineage>
        <taxon>Bacteria</taxon>
        <taxon>Pseudomonadati</taxon>
        <taxon>Pseudomonadota</taxon>
        <taxon>Magnetococcia</taxon>
        <taxon>Magnetococcales</taxon>
        <taxon>Candidatus Magnetaquicoccaceae</taxon>
        <taxon>Candidatus Magnetaquiglobus</taxon>
    </lineage>
</organism>
<feature type="compositionally biased region" description="Basic and acidic residues" evidence="1">
    <location>
        <begin position="411"/>
        <end position="423"/>
    </location>
</feature>
<feature type="transmembrane region" description="Helical" evidence="2">
    <location>
        <begin position="277"/>
        <end position="293"/>
    </location>
</feature>
<dbReference type="Proteomes" id="UP001628193">
    <property type="component" value="Unassembled WGS sequence"/>
</dbReference>
<evidence type="ECO:0000313" key="3">
    <source>
        <dbReference type="EMBL" id="GAB0056026.1"/>
    </source>
</evidence>
<evidence type="ECO:0000313" key="4">
    <source>
        <dbReference type="Proteomes" id="UP001628193"/>
    </source>
</evidence>
<feature type="region of interest" description="Disordered" evidence="1">
    <location>
        <begin position="1"/>
        <end position="20"/>
    </location>
</feature>
<evidence type="ECO:0000256" key="2">
    <source>
        <dbReference type="SAM" id="Phobius"/>
    </source>
</evidence>